<gene>
    <name evidence="1" type="primary">Necator_chrIV.g14385</name>
    <name evidence="1" type="ORF">RB195_001091</name>
</gene>
<keyword evidence="2" id="KW-1185">Reference proteome</keyword>
<dbReference type="Proteomes" id="UP001303046">
    <property type="component" value="Unassembled WGS sequence"/>
</dbReference>
<name>A0ABR1DCP1_NECAM</name>
<dbReference type="EMBL" id="JAVFWL010000004">
    <property type="protein sequence ID" value="KAK6748252.1"/>
    <property type="molecule type" value="Genomic_DNA"/>
</dbReference>
<comment type="caution">
    <text evidence="1">The sequence shown here is derived from an EMBL/GenBank/DDBJ whole genome shotgun (WGS) entry which is preliminary data.</text>
</comment>
<organism evidence="1 2">
    <name type="scientific">Necator americanus</name>
    <name type="common">Human hookworm</name>
    <dbReference type="NCBI Taxonomy" id="51031"/>
    <lineage>
        <taxon>Eukaryota</taxon>
        <taxon>Metazoa</taxon>
        <taxon>Ecdysozoa</taxon>
        <taxon>Nematoda</taxon>
        <taxon>Chromadorea</taxon>
        <taxon>Rhabditida</taxon>
        <taxon>Rhabditina</taxon>
        <taxon>Rhabditomorpha</taxon>
        <taxon>Strongyloidea</taxon>
        <taxon>Ancylostomatidae</taxon>
        <taxon>Bunostominae</taxon>
        <taxon>Necator</taxon>
    </lineage>
</organism>
<reference evidence="1 2" key="1">
    <citation type="submission" date="2023-08" db="EMBL/GenBank/DDBJ databases">
        <title>A Necator americanus chromosomal reference genome.</title>
        <authorList>
            <person name="Ilik V."/>
            <person name="Petrzelkova K.J."/>
            <person name="Pardy F."/>
            <person name="Fuh T."/>
            <person name="Niatou-Singa F.S."/>
            <person name="Gouil Q."/>
            <person name="Baker L."/>
            <person name="Ritchie M.E."/>
            <person name="Jex A.R."/>
            <person name="Gazzola D."/>
            <person name="Li H."/>
            <person name="Toshio Fujiwara R."/>
            <person name="Zhan B."/>
            <person name="Aroian R.V."/>
            <person name="Pafco B."/>
            <person name="Schwarz E.M."/>
        </authorList>
    </citation>
    <scope>NUCLEOTIDE SEQUENCE [LARGE SCALE GENOMIC DNA]</scope>
    <source>
        <strain evidence="1 2">Aroian</strain>
        <tissue evidence="1">Whole animal</tissue>
    </source>
</reference>
<evidence type="ECO:0000313" key="1">
    <source>
        <dbReference type="EMBL" id="KAK6748252.1"/>
    </source>
</evidence>
<sequence length="81" mass="9431">MALLFEALAKAITPKPQENQLKTTFQQLRFKDSRPWITCRNHAIQSSFRGRISQAYKHIIENFLHVNLEYPRAAGKWNSSS</sequence>
<evidence type="ECO:0000313" key="2">
    <source>
        <dbReference type="Proteomes" id="UP001303046"/>
    </source>
</evidence>
<proteinExistence type="predicted"/>
<accession>A0ABR1DCP1</accession>
<protein>
    <submittedName>
        <fullName evidence="1">Uncharacterized protein</fullName>
    </submittedName>
</protein>